<dbReference type="AlphaFoldDB" id="A0A5A9GNG1"/>
<dbReference type="RefSeq" id="WP_149231395.1">
    <property type="nucleotide sequence ID" value="NZ_JALJXJ010000005.1"/>
</dbReference>
<evidence type="ECO:0000256" key="1">
    <source>
        <dbReference type="ARBA" id="ARBA00022729"/>
    </source>
</evidence>
<evidence type="ECO:0000256" key="2">
    <source>
        <dbReference type="SAM" id="SignalP"/>
    </source>
</evidence>
<dbReference type="Pfam" id="PF13416">
    <property type="entry name" value="SBP_bac_8"/>
    <property type="match status" value="1"/>
</dbReference>
<protein>
    <submittedName>
        <fullName evidence="3">Extracellular solute-binding protein</fullName>
    </submittedName>
</protein>
<dbReference type="OrthoDB" id="9815444at2"/>
<feature type="signal peptide" evidence="2">
    <location>
        <begin position="1"/>
        <end position="26"/>
    </location>
</feature>
<dbReference type="Gene3D" id="3.40.190.10">
    <property type="entry name" value="Periplasmic binding protein-like II"/>
    <property type="match status" value="2"/>
</dbReference>
<dbReference type="PANTHER" id="PTHR30222:SF2">
    <property type="entry name" value="ABC TRANSPORTER SUBSTRATE-BINDING PROTEIN"/>
    <property type="match status" value="1"/>
</dbReference>
<keyword evidence="4" id="KW-1185">Reference proteome</keyword>
<dbReference type="CDD" id="cd13589">
    <property type="entry name" value="PBP2_polyamine_RpCGA009"/>
    <property type="match status" value="1"/>
</dbReference>
<comment type="caution">
    <text evidence="3">The sequence shown here is derived from an EMBL/GenBank/DDBJ whole genome shotgun (WGS) entry which is preliminary data.</text>
</comment>
<evidence type="ECO:0000313" key="4">
    <source>
        <dbReference type="Proteomes" id="UP000324927"/>
    </source>
</evidence>
<name>A0A5A9GNG1_AZOLI</name>
<sequence>MTTTRAGRLYAPIVFAMLIASGASHARDLTVVGFGGSLQDAMRTAYFEPFSKRYGAPLIEESYTGGIAKLKAMNQSRTVTWDVLQMDENEMTLACDEGLLEPFDWKSQPNAADILPQVKAPCGVGAFVWSKVLAFDPAKTPGVKSWADFWDIKRWPGERGLRKQARMTLEIALLADGVAPDKLYETLGTKAGVDRAFAKLDQIKPHIRWWVSGAQPVEWLAAGNVVMTSAYNGRVAAANKDGRAFTMLWTQQLYSADYWTIPKGTDKLKAARELIAFMTSADAQKRFAETIPYGVTNNRASALIDPKIQPDLPTAPQNMAGALMIDTPFWVNNEDELQQRFERWVAQ</sequence>
<dbReference type="SUPFAM" id="SSF53850">
    <property type="entry name" value="Periplasmic binding protein-like II"/>
    <property type="match status" value="1"/>
</dbReference>
<dbReference type="EMBL" id="VTTN01000004">
    <property type="protein sequence ID" value="KAA0595998.1"/>
    <property type="molecule type" value="Genomic_DNA"/>
</dbReference>
<proteinExistence type="predicted"/>
<dbReference type="Proteomes" id="UP000324927">
    <property type="component" value="Unassembled WGS sequence"/>
</dbReference>
<gene>
    <name evidence="3" type="ORF">FZ942_12380</name>
</gene>
<dbReference type="InterPro" id="IPR006059">
    <property type="entry name" value="SBP"/>
</dbReference>
<accession>A0A5A9GNG1</accession>
<organism evidence="3 4">
    <name type="scientific">Azospirillum lipoferum</name>
    <dbReference type="NCBI Taxonomy" id="193"/>
    <lineage>
        <taxon>Bacteria</taxon>
        <taxon>Pseudomonadati</taxon>
        <taxon>Pseudomonadota</taxon>
        <taxon>Alphaproteobacteria</taxon>
        <taxon>Rhodospirillales</taxon>
        <taxon>Azospirillaceae</taxon>
        <taxon>Azospirillum</taxon>
    </lineage>
</organism>
<keyword evidence="1 2" id="KW-0732">Signal</keyword>
<evidence type="ECO:0000313" key="3">
    <source>
        <dbReference type="EMBL" id="KAA0595998.1"/>
    </source>
</evidence>
<reference evidence="3 4" key="1">
    <citation type="submission" date="2019-08" db="EMBL/GenBank/DDBJ databases">
        <authorList>
            <person name="Grouzdev D."/>
            <person name="Tikhonova E."/>
            <person name="Kravchenko I."/>
        </authorList>
    </citation>
    <scope>NUCLEOTIDE SEQUENCE [LARGE SCALE GENOMIC DNA]</scope>
    <source>
        <strain evidence="3 4">59b</strain>
    </source>
</reference>
<feature type="chain" id="PRO_5022899511" evidence="2">
    <location>
        <begin position="27"/>
        <end position="347"/>
    </location>
</feature>
<dbReference type="PANTHER" id="PTHR30222">
    <property type="entry name" value="SPERMIDINE/PUTRESCINE-BINDING PERIPLASMIC PROTEIN"/>
    <property type="match status" value="1"/>
</dbReference>